<feature type="domain" description="7,8-dihydro-6-hydroxymethylpterin-pyrophosphokinase" evidence="10">
    <location>
        <begin position="212"/>
        <end position="223"/>
    </location>
</feature>
<name>A0A2K4ZFU8_9FIRM</name>
<dbReference type="GO" id="GO:0046656">
    <property type="term" value="P:folic acid biosynthetic process"/>
    <property type="evidence" value="ECO:0007669"/>
    <property type="project" value="UniProtKB-UniRule"/>
</dbReference>
<dbReference type="Proteomes" id="UP000236311">
    <property type="component" value="Unassembled WGS sequence"/>
</dbReference>
<dbReference type="PROSITE" id="PS00794">
    <property type="entry name" value="HPPK"/>
    <property type="match status" value="1"/>
</dbReference>
<dbReference type="EC" id="4.1.2.25" evidence="9"/>
<dbReference type="Gene3D" id="3.30.70.560">
    <property type="entry name" value="7,8-Dihydro-6-hydroxymethylpterin-pyrophosphokinase HPPK"/>
    <property type="match status" value="1"/>
</dbReference>
<dbReference type="InterPro" id="IPR035907">
    <property type="entry name" value="Hppk_sf"/>
</dbReference>
<dbReference type="InterPro" id="IPR000550">
    <property type="entry name" value="Hppk"/>
</dbReference>
<dbReference type="InterPro" id="IPR043133">
    <property type="entry name" value="GTP-CH-I_C/QueF"/>
</dbReference>
<dbReference type="PANTHER" id="PTHR43071">
    <property type="entry name" value="2-AMINO-4-HYDROXY-6-HYDROXYMETHYLDIHYDROPTERIDINE PYROPHOSPHOKINASE"/>
    <property type="match status" value="1"/>
</dbReference>
<gene>
    <name evidence="11" type="primary">sulD</name>
    <name evidence="11" type="ORF">AMURIS_02049</name>
</gene>
<evidence type="ECO:0000256" key="6">
    <source>
        <dbReference type="ARBA" id="ARBA00022777"/>
    </source>
</evidence>
<dbReference type="Pfam" id="PF01288">
    <property type="entry name" value="HPPK"/>
    <property type="match status" value="1"/>
</dbReference>
<evidence type="ECO:0000256" key="7">
    <source>
        <dbReference type="ARBA" id="ARBA00022840"/>
    </source>
</evidence>
<proteinExistence type="inferred from homology"/>
<keyword evidence="7" id="KW-0067">ATP-binding</keyword>
<accession>A0A2K4ZFU8</accession>
<dbReference type="OrthoDB" id="9808041at2"/>
<comment type="similarity">
    <text evidence="9">Belongs to the DHNA family.</text>
</comment>
<evidence type="ECO:0000256" key="2">
    <source>
        <dbReference type="ARBA" id="ARBA00005051"/>
    </source>
</evidence>
<keyword evidence="6" id="KW-0418">Kinase</keyword>
<comment type="catalytic activity">
    <reaction evidence="1">
        <text>6-hydroxymethyl-7,8-dihydropterin + ATP = (7,8-dihydropterin-6-yl)methyl diphosphate + AMP + H(+)</text>
        <dbReference type="Rhea" id="RHEA:11412"/>
        <dbReference type="ChEBI" id="CHEBI:15378"/>
        <dbReference type="ChEBI" id="CHEBI:30616"/>
        <dbReference type="ChEBI" id="CHEBI:44841"/>
        <dbReference type="ChEBI" id="CHEBI:72950"/>
        <dbReference type="ChEBI" id="CHEBI:456215"/>
        <dbReference type="EC" id="2.7.6.3"/>
    </reaction>
</comment>
<protein>
    <recommendedName>
        <fullName evidence="9">Bifunctional folate synthesis protein</fullName>
    </recommendedName>
    <domain>
        <recommendedName>
            <fullName evidence="9">Dihydroneopterin aldolase</fullName>
            <shortName evidence="9">DHNA</shortName>
            <ecNumber evidence="9">4.1.2.25</ecNumber>
        </recommendedName>
        <alternativeName>
            <fullName evidence="9">7,8-dihydroneopterin aldolase</fullName>
        </alternativeName>
    </domain>
    <domain>
        <recommendedName>
            <fullName evidence="9">2-amino-4-hydroxy-6-hydroxymethyldihydropteridine pyrophosphokinase</fullName>
            <ecNumber evidence="9">2.7.6.3</ecNumber>
        </recommendedName>
        <alternativeName>
            <fullName evidence="9">6-hydroxymethyl-7,8-dihydropterin pyrophosphokinase</fullName>
            <shortName evidence="9">PPPK</shortName>
        </alternativeName>
        <alternativeName>
            <fullName evidence="9">7,8-dihydro-6-hydroxymethylpterin pyrophosphokinase</fullName>
            <shortName evidence="9">HPPK</shortName>
        </alternativeName>
    </domain>
</protein>
<dbReference type="NCBIfam" id="TIGR00526">
    <property type="entry name" value="folB_dom"/>
    <property type="match status" value="1"/>
</dbReference>
<keyword evidence="8 9" id="KW-0289">Folate biosynthesis</keyword>
<evidence type="ECO:0000313" key="12">
    <source>
        <dbReference type="Proteomes" id="UP000236311"/>
    </source>
</evidence>
<dbReference type="UniPathway" id="UPA00077">
    <property type="reaction ID" value="UER00154"/>
</dbReference>
<dbReference type="AlphaFoldDB" id="A0A2K4ZFU8"/>
<evidence type="ECO:0000259" key="10">
    <source>
        <dbReference type="PROSITE" id="PS00794"/>
    </source>
</evidence>
<comment type="catalytic activity">
    <reaction evidence="9">
        <text>7,8-dihydroneopterin = 6-hydroxymethyl-7,8-dihydropterin + glycolaldehyde</text>
        <dbReference type="Rhea" id="RHEA:10540"/>
        <dbReference type="ChEBI" id="CHEBI:17001"/>
        <dbReference type="ChEBI" id="CHEBI:17071"/>
        <dbReference type="ChEBI" id="CHEBI:44841"/>
        <dbReference type="EC" id="4.1.2.25"/>
    </reaction>
</comment>
<dbReference type="PANTHER" id="PTHR43071:SF1">
    <property type="entry name" value="2-AMINO-4-HYDROXY-6-HYDROXYMETHYLDIHYDROPTERIDINE PYROPHOSPHOKINASE"/>
    <property type="match status" value="1"/>
</dbReference>
<dbReference type="InterPro" id="IPR006156">
    <property type="entry name" value="Dihydroneopterin_aldolase"/>
</dbReference>
<dbReference type="Pfam" id="PF02152">
    <property type="entry name" value="FolB"/>
    <property type="match status" value="1"/>
</dbReference>
<keyword evidence="5" id="KW-0547">Nucleotide-binding</keyword>
<dbReference type="Gene3D" id="3.30.1130.10">
    <property type="match status" value="1"/>
</dbReference>
<evidence type="ECO:0000256" key="8">
    <source>
        <dbReference type="ARBA" id="ARBA00022909"/>
    </source>
</evidence>
<dbReference type="CDD" id="cd00483">
    <property type="entry name" value="HPPK"/>
    <property type="match status" value="1"/>
</dbReference>
<evidence type="ECO:0000256" key="3">
    <source>
        <dbReference type="ARBA" id="ARBA00009640"/>
    </source>
</evidence>
<keyword evidence="9" id="KW-0456">Lyase</keyword>
<keyword evidence="4" id="KW-0808">Transferase</keyword>
<evidence type="ECO:0000256" key="5">
    <source>
        <dbReference type="ARBA" id="ARBA00022741"/>
    </source>
</evidence>
<evidence type="ECO:0000256" key="9">
    <source>
        <dbReference type="RuleBase" id="RU362079"/>
    </source>
</evidence>
<dbReference type="GO" id="GO:0046654">
    <property type="term" value="P:tetrahydrofolate biosynthetic process"/>
    <property type="evidence" value="ECO:0007669"/>
    <property type="project" value="UniProtKB-UniRule"/>
</dbReference>
<dbReference type="GO" id="GO:0003848">
    <property type="term" value="F:2-amino-4-hydroxy-6-hydroxymethyldihydropteridine diphosphokinase activity"/>
    <property type="evidence" value="ECO:0007669"/>
    <property type="project" value="UniProtKB-EC"/>
</dbReference>
<comment type="similarity">
    <text evidence="3">In the N-terminal section; belongs to the DHNA family.</text>
</comment>
<dbReference type="GO" id="GO:0004150">
    <property type="term" value="F:dihydroneopterin aldolase activity"/>
    <property type="evidence" value="ECO:0007669"/>
    <property type="project" value="UniProtKB-UniRule"/>
</dbReference>
<dbReference type="SUPFAM" id="SSF55083">
    <property type="entry name" value="6-hydroxymethyl-7,8-dihydropterin pyrophosphokinase, HPPK"/>
    <property type="match status" value="1"/>
</dbReference>
<evidence type="ECO:0000256" key="1">
    <source>
        <dbReference type="ARBA" id="ARBA00000198"/>
    </source>
</evidence>
<dbReference type="CDD" id="cd00534">
    <property type="entry name" value="DHNA_DHNTPE"/>
    <property type="match status" value="1"/>
</dbReference>
<comment type="function">
    <text evidence="9">Catalyzes the conversion of 7,8-dihydroneopterin to 6-hydroxymethyl-7,8-dihydropterin.</text>
</comment>
<comment type="pathway">
    <text evidence="9">Cofactor biosynthesis; tetrahydrofolate biosynthesis; 2-amino-4-hydroxy-6-hydroxymethyl-7,8-dihydropteridine diphosphate from 7,8-dihydroneopterin triphosphate: step 3/4.</text>
</comment>
<evidence type="ECO:0000256" key="4">
    <source>
        <dbReference type="ARBA" id="ARBA00022679"/>
    </source>
</evidence>
<dbReference type="NCBIfam" id="TIGR01498">
    <property type="entry name" value="folK"/>
    <property type="match status" value="1"/>
</dbReference>
<comment type="pathway">
    <text evidence="2">Cofactor biosynthesis; tetrahydrofolate biosynthesis; 2-amino-4-hydroxy-6-hydroxymethyl-7,8-dihydropteridine diphosphate from 7,8-dihydroneopterin triphosphate: step 4/4.</text>
</comment>
<dbReference type="InterPro" id="IPR006157">
    <property type="entry name" value="FolB_dom"/>
</dbReference>
<dbReference type="RefSeq" id="WP_103239517.1">
    <property type="nucleotide sequence ID" value="NZ_JANJZD010000009.1"/>
</dbReference>
<keyword evidence="12" id="KW-1185">Reference proteome</keyword>
<evidence type="ECO:0000313" key="11">
    <source>
        <dbReference type="EMBL" id="SOY29334.1"/>
    </source>
</evidence>
<reference evidence="11 12" key="1">
    <citation type="submission" date="2018-01" db="EMBL/GenBank/DDBJ databases">
        <authorList>
            <person name="Gaut B.S."/>
            <person name="Morton B.R."/>
            <person name="Clegg M.T."/>
            <person name="Duvall M.R."/>
        </authorList>
    </citation>
    <scope>NUCLEOTIDE SEQUENCE [LARGE SCALE GENOMIC DNA]</scope>
    <source>
        <strain evidence="11">GP69</strain>
    </source>
</reference>
<dbReference type="SMART" id="SM00905">
    <property type="entry name" value="FolB"/>
    <property type="match status" value="1"/>
</dbReference>
<dbReference type="EMBL" id="OFSM01000009">
    <property type="protein sequence ID" value="SOY29334.1"/>
    <property type="molecule type" value="Genomic_DNA"/>
</dbReference>
<dbReference type="EC" id="2.7.6.3" evidence="9"/>
<dbReference type="GO" id="GO:0005524">
    <property type="term" value="F:ATP binding"/>
    <property type="evidence" value="ECO:0007669"/>
    <property type="project" value="UniProtKB-KW"/>
</dbReference>
<organism evidence="11 12">
    <name type="scientific">Acetatifactor muris</name>
    <dbReference type="NCBI Taxonomy" id="879566"/>
    <lineage>
        <taxon>Bacteria</taxon>
        <taxon>Bacillati</taxon>
        <taxon>Bacillota</taxon>
        <taxon>Clostridia</taxon>
        <taxon>Lachnospirales</taxon>
        <taxon>Lachnospiraceae</taxon>
        <taxon>Acetatifactor</taxon>
    </lineage>
</organism>
<sequence>MFSEWAEDEIHIDGLEIYAHHGAYEEERTNGQTFYVNAVLYMDTHVAGVSDELEYTTDYGNVCRFMNDWMRQNTCRLLEAVAERMANALLLRYRMVSAVDLEIQKPHAPVRLPFEMISVKVHRSWHRAYIALGSNMGDREAYLSGALKALKEHPQIVLKKVSDCIVTEPYGGVKQEDFLNSVAEIETLLNPEQLLEALHEIENAAGRERTLRWGPRTLDLDILFYDRLLMDREDLVIPHPDLENRRFVLEPMTAIAPYFRHPATGKAMRELLQELEKGPL</sequence>
<dbReference type="SUPFAM" id="SSF55620">
    <property type="entry name" value="Tetrahydrobiopterin biosynthesis enzymes-like"/>
    <property type="match status" value="1"/>
</dbReference>
<dbReference type="NCBIfam" id="TIGR00525">
    <property type="entry name" value="folB"/>
    <property type="match status" value="1"/>
</dbReference>
<dbReference type="GO" id="GO:0016301">
    <property type="term" value="F:kinase activity"/>
    <property type="evidence" value="ECO:0007669"/>
    <property type="project" value="UniProtKB-KW"/>
</dbReference>